<keyword evidence="1" id="KW-0812">Transmembrane</keyword>
<accession>A0ABU6W397</accession>
<evidence type="ECO:0000313" key="3">
    <source>
        <dbReference type="Proteomes" id="UP001341840"/>
    </source>
</evidence>
<gene>
    <name evidence="2" type="ORF">PIB30_009715</name>
</gene>
<feature type="transmembrane region" description="Helical" evidence="1">
    <location>
        <begin position="17"/>
        <end position="34"/>
    </location>
</feature>
<keyword evidence="3" id="KW-1185">Reference proteome</keyword>
<reference evidence="2 3" key="1">
    <citation type="journal article" date="2023" name="Plants (Basel)">
        <title>Bridging the Gap: Combining Genomics and Transcriptomics Approaches to Understand Stylosanthes scabra, an Orphan Legume from the Brazilian Caatinga.</title>
        <authorList>
            <person name="Ferreira-Neto J.R.C."/>
            <person name="da Silva M.D."/>
            <person name="Binneck E."/>
            <person name="de Melo N.F."/>
            <person name="da Silva R.H."/>
            <person name="de Melo A.L.T.M."/>
            <person name="Pandolfi V."/>
            <person name="Bustamante F.O."/>
            <person name="Brasileiro-Vidal A.C."/>
            <person name="Benko-Iseppon A.M."/>
        </authorList>
    </citation>
    <scope>NUCLEOTIDE SEQUENCE [LARGE SCALE GENOMIC DNA]</scope>
    <source>
        <tissue evidence="2">Leaves</tissue>
    </source>
</reference>
<proteinExistence type="predicted"/>
<dbReference type="Proteomes" id="UP001341840">
    <property type="component" value="Unassembled WGS sequence"/>
</dbReference>
<name>A0ABU6W397_9FABA</name>
<dbReference type="EMBL" id="JASCZI010181265">
    <property type="protein sequence ID" value="MED6180361.1"/>
    <property type="molecule type" value="Genomic_DNA"/>
</dbReference>
<keyword evidence="1" id="KW-0472">Membrane</keyword>
<evidence type="ECO:0000313" key="2">
    <source>
        <dbReference type="EMBL" id="MED6180361.1"/>
    </source>
</evidence>
<comment type="caution">
    <text evidence="2">The sequence shown here is derived from an EMBL/GenBank/DDBJ whole genome shotgun (WGS) entry which is preliminary data.</text>
</comment>
<sequence length="109" mass="12005">AASPNCIGLDCHRLHPAVKTTVITVMAIGVVLWLDRGKTFLHGVHELEVDPRGVESRHKKEPWVLDLVAVVLPELLPLLAAFYSDYCAMTGRERRSTNARSGGEVDCDL</sequence>
<organism evidence="2 3">
    <name type="scientific">Stylosanthes scabra</name>
    <dbReference type="NCBI Taxonomy" id="79078"/>
    <lineage>
        <taxon>Eukaryota</taxon>
        <taxon>Viridiplantae</taxon>
        <taxon>Streptophyta</taxon>
        <taxon>Embryophyta</taxon>
        <taxon>Tracheophyta</taxon>
        <taxon>Spermatophyta</taxon>
        <taxon>Magnoliopsida</taxon>
        <taxon>eudicotyledons</taxon>
        <taxon>Gunneridae</taxon>
        <taxon>Pentapetalae</taxon>
        <taxon>rosids</taxon>
        <taxon>fabids</taxon>
        <taxon>Fabales</taxon>
        <taxon>Fabaceae</taxon>
        <taxon>Papilionoideae</taxon>
        <taxon>50 kb inversion clade</taxon>
        <taxon>dalbergioids sensu lato</taxon>
        <taxon>Dalbergieae</taxon>
        <taxon>Pterocarpus clade</taxon>
        <taxon>Stylosanthes</taxon>
    </lineage>
</organism>
<keyword evidence="1" id="KW-1133">Transmembrane helix</keyword>
<protein>
    <submittedName>
        <fullName evidence="2">Uncharacterized protein</fullName>
    </submittedName>
</protein>
<evidence type="ECO:0000256" key="1">
    <source>
        <dbReference type="SAM" id="Phobius"/>
    </source>
</evidence>
<feature type="non-terminal residue" evidence="2">
    <location>
        <position position="1"/>
    </location>
</feature>